<evidence type="ECO:0000313" key="1">
    <source>
        <dbReference type="EMBL" id="JAT49892.1"/>
    </source>
</evidence>
<dbReference type="EMBL" id="GDJX01018044">
    <property type="protein sequence ID" value="JAT49892.1"/>
    <property type="molecule type" value="Transcribed_RNA"/>
</dbReference>
<name>A0A1D1Y5G8_9ARAE</name>
<feature type="non-terminal residue" evidence="1">
    <location>
        <position position="102"/>
    </location>
</feature>
<reference evidence="1" key="1">
    <citation type="submission" date="2015-07" db="EMBL/GenBank/DDBJ databases">
        <title>Transcriptome Assembly of Anthurium amnicola.</title>
        <authorList>
            <person name="Suzuki J."/>
        </authorList>
    </citation>
    <scope>NUCLEOTIDE SEQUENCE</scope>
</reference>
<organism evidence="1">
    <name type="scientific">Anthurium amnicola</name>
    <dbReference type="NCBI Taxonomy" id="1678845"/>
    <lineage>
        <taxon>Eukaryota</taxon>
        <taxon>Viridiplantae</taxon>
        <taxon>Streptophyta</taxon>
        <taxon>Embryophyta</taxon>
        <taxon>Tracheophyta</taxon>
        <taxon>Spermatophyta</taxon>
        <taxon>Magnoliopsida</taxon>
        <taxon>Liliopsida</taxon>
        <taxon>Araceae</taxon>
        <taxon>Pothoideae</taxon>
        <taxon>Potheae</taxon>
        <taxon>Anthurium</taxon>
    </lineage>
</organism>
<gene>
    <name evidence="1" type="primary">ZNF646_1</name>
    <name evidence="1" type="ORF">g.120244</name>
</gene>
<proteinExistence type="predicted"/>
<protein>
    <submittedName>
        <fullName evidence="1">Zinc finger protein 646</fullName>
    </submittedName>
</protein>
<dbReference type="InterPro" id="IPR012876">
    <property type="entry name" value="DUF1677_pln"/>
</dbReference>
<feature type="non-terminal residue" evidence="1">
    <location>
        <position position="1"/>
    </location>
</feature>
<dbReference type="PANTHER" id="PTHR33108">
    <property type="entry name" value="OS01G0745000 PROTEIN"/>
    <property type="match status" value="1"/>
</dbReference>
<dbReference type="Pfam" id="PF07911">
    <property type="entry name" value="DUF1677"/>
    <property type="match status" value="1"/>
</dbReference>
<dbReference type="AlphaFoldDB" id="A0A1D1Y5G8"/>
<dbReference type="PANTHER" id="PTHR33108:SF14">
    <property type="entry name" value="OS01G0745000 PROTEIN"/>
    <property type="match status" value="1"/>
</dbReference>
<sequence length="102" mass="11162">RERERWVSFHFPEESIGCWSCRSPPLPPPKQKAPTMSSSVVTDAVPIPASSAAPSEAPPPAPEVESVKCDCCGLTEECTPAYIERVRERYVGRWVCGLCAEA</sequence>
<accession>A0A1D1Y5G8</accession>